<keyword evidence="3" id="KW-1185">Reference proteome</keyword>
<dbReference type="Proteomes" id="UP001515480">
    <property type="component" value="Unassembled WGS sequence"/>
</dbReference>
<evidence type="ECO:0000313" key="3">
    <source>
        <dbReference type="Proteomes" id="UP001515480"/>
    </source>
</evidence>
<dbReference type="EMBL" id="JBGBPQ010000022">
    <property type="protein sequence ID" value="KAL1502891.1"/>
    <property type="molecule type" value="Genomic_DNA"/>
</dbReference>
<name>A0AB34IKE4_PRYPA</name>
<reference evidence="2 3" key="1">
    <citation type="journal article" date="2024" name="Science">
        <title>Giant polyketide synthase enzymes in the biosynthesis of giant marine polyether toxins.</title>
        <authorList>
            <person name="Fallon T.R."/>
            <person name="Shende V.V."/>
            <person name="Wierzbicki I.H."/>
            <person name="Pendleton A.L."/>
            <person name="Watervoot N.F."/>
            <person name="Auber R.P."/>
            <person name="Gonzalez D.J."/>
            <person name="Wisecaver J.H."/>
            <person name="Moore B.S."/>
        </authorList>
    </citation>
    <scope>NUCLEOTIDE SEQUENCE [LARGE SCALE GENOMIC DNA]</scope>
    <source>
        <strain evidence="2 3">12B1</strain>
    </source>
</reference>
<proteinExistence type="predicted"/>
<feature type="signal peptide" evidence="1">
    <location>
        <begin position="1"/>
        <end position="18"/>
    </location>
</feature>
<sequence>MAPSLLLFHHLVFSPSAAYPHSLQLYIHTPSSRAPLIPSSCVPTYSLFVHQSKSGGSTLREWLLRSSGKLSFPPQLDGFVRYYEARCFLCLQFRAILPLLRCSKQVLLGCGAAAPRRHSFDSRRAHWASARLALEFHAATDSVRAAQVLPHLRALRREYAAANGSVTLLTILRQPLDYMLSVFRMWPPRRAAEDRSTLAFPQWLAHAQGLQTSQLSVGCSHISHSTGMWSSCACNHSLHTAWRALQHFDVVGFTCCLPSIFDAIERRMDFKRENLYELAASRAEAALGIACSLCVRAALRRFASLDVSLNITTPIGIGYPLRTRRFEIT</sequence>
<keyword evidence="1" id="KW-0732">Signal</keyword>
<feature type="chain" id="PRO_5044255908" description="Sulfotransferase" evidence="1">
    <location>
        <begin position="19"/>
        <end position="329"/>
    </location>
</feature>
<gene>
    <name evidence="2" type="ORF">AB1Y20_010964</name>
</gene>
<evidence type="ECO:0000313" key="2">
    <source>
        <dbReference type="EMBL" id="KAL1502891.1"/>
    </source>
</evidence>
<dbReference type="AlphaFoldDB" id="A0AB34IKE4"/>
<dbReference type="Gene3D" id="3.40.50.300">
    <property type="entry name" value="P-loop containing nucleotide triphosphate hydrolases"/>
    <property type="match status" value="1"/>
</dbReference>
<dbReference type="InterPro" id="IPR027417">
    <property type="entry name" value="P-loop_NTPase"/>
</dbReference>
<evidence type="ECO:0008006" key="4">
    <source>
        <dbReference type="Google" id="ProtNLM"/>
    </source>
</evidence>
<protein>
    <recommendedName>
        <fullName evidence="4">Sulfotransferase</fullName>
    </recommendedName>
</protein>
<evidence type="ECO:0000256" key="1">
    <source>
        <dbReference type="SAM" id="SignalP"/>
    </source>
</evidence>
<organism evidence="2 3">
    <name type="scientific">Prymnesium parvum</name>
    <name type="common">Toxic golden alga</name>
    <dbReference type="NCBI Taxonomy" id="97485"/>
    <lineage>
        <taxon>Eukaryota</taxon>
        <taxon>Haptista</taxon>
        <taxon>Haptophyta</taxon>
        <taxon>Prymnesiophyceae</taxon>
        <taxon>Prymnesiales</taxon>
        <taxon>Prymnesiaceae</taxon>
        <taxon>Prymnesium</taxon>
    </lineage>
</organism>
<accession>A0AB34IKE4</accession>
<comment type="caution">
    <text evidence="2">The sequence shown here is derived from an EMBL/GenBank/DDBJ whole genome shotgun (WGS) entry which is preliminary data.</text>
</comment>